<keyword evidence="9 12" id="KW-0472">Membrane</keyword>
<reference evidence="14 15" key="1">
    <citation type="submission" date="2017-11" db="EMBL/GenBank/DDBJ databases">
        <title>De-novo sequencing of pomegranate (Punica granatum L.) genome.</title>
        <authorList>
            <person name="Akparov Z."/>
            <person name="Amiraslanov A."/>
            <person name="Hajiyeva S."/>
            <person name="Abbasov M."/>
            <person name="Kaur K."/>
            <person name="Hamwieh A."/>
            <person name="Solovyev V."/>
            <person name="Salamov A."/>
            <person name="Braich B."/>
            <person name="Kosarev P."/>
            <person name="Mahmoud A."/>
            <person name="Hajiyev E."/>
            <person name="Babayeva S."/>
            <person name="Izzatullayeva V."/>
            <person name="Mammadov A."/>
            <person name="Mammadov A."/>
            <person name="Sharifova S."/>
            <person name="Ojaghi J."/>
            <person name="Eynullazada K."/>
            <person name="Bayramov B."/>
            <person name="Abdulazimova A."/>
            <person name="Shahmuradov I."/>
        </authorList>
    </citation>
    <scope>NUCLEOTIDE SEQUENCE [LARGE SCALE GENOMIC DNA]</scope>
    <source>
        <strain evidence="15">cv. AG2017</strain>
        <tissue evidence="14">Leaf</tissue>
    </source>
</reference>
<gene>
    <name evidence="14" type="ORF">CRG98_045279</name>
</gene>
<keyword evidence="8 12" id="KW-1133">Transmembrane helix</keyword>
<dbReference type="GO" id="GO:0016020">
    <property type="term" value="C:membrane"/>
    <property type="evidence" value="ECO:0007669"/>
    <property type="project" value="UniProtKB-SubCell"/>
</dbReference>
<evidence type="ECO:0000313" key="15">
    <source>
        <dbReference type="Proteomes" id="UP000233551"/>
    </source>
</evidence>
<dbReference type="InterPro" id="IPR013083">
    <property type="entry name" value="Znf_RING/FYVE/PHD"/>
</dbReference>
<evidence type="ECO:0000256" key="4">
    <source>
        <dbReference type="ARBA" id="ARBA00022692"/>
    </source>
</evidence>
<dbReference type="EC" id="2.3.2.27" evidence="3"/>
<dbReference type="STRING" id="22663.A0A2I0HRZ4"/>
<keyword evidence="15" id="KW-1185">Reference proteome</keyword>
<proteinExistence type="inferred from homology"/>
<sequence>MPIITIVILIFAGIVMLILAHVCMIEWIFRRGLRNNNNDGAVVGRSSRGNMSMSKDDVEKLPCFDFISKEASSANGSPLNCAVCLESFKVGERCRLLPICSHSFHAECVDAWLLKRPSCPICRNRVDSGRFGPVEGSSGHFSSFSLSNMESQGTESSRFSDSRSDLIIEDPISQSSDGRLDNQREGVTEISESQFLLGNSIGKAVYNLLEGVWFADC</sequence>
<evidence type="ECO:0000256" key="3">
    <source>
        <dbReference type="ARBA" id="ARBA00012483"/>
    </source>
</evidence>
<dbReference type="SMART" id="SM00184">
    <property type="entry name" value="RING"/>
    <property type="match status" value="1"/>
</dbReference>
<comment type="catalytic activity">
    <reaction evidence="1">
        <text>S-ubiquitinyl-[E2 ubiquitin-conjugating enzyme]-L-cysteine + [acceptor protein]-L-lysine = [E2 ubiquitin-conjugating enzyme]-L-cysteine + N(6)-ubiquitinyl-[acceptor protein]-L-lysine.</text>
        <dbReference type="EC" id="2.3.2.27"/>
    </reaction>
</comment>
<evidence type="ECO:0000256" key="8">
    <source>
        <dbReference type="ARBA" id="ARBA00022989"/>
    </source>
</evidence>
<dbReference type="PANTHER" id="PTHR46539:SF9">
    <property type="entry name" value="RING-H2 FINGER PROTEIN ATL56"/>
    <property type="match status" value="1"/>
</dbReference>
<protein>
    <recommendedName>
        <fullName evidence="3">RING-type E3 ubiquitin transferase</fullName>
        <ecNumber evidence="3">2.3.2.27</ecNumber>
    </recommendedName>
</protein>
<evidence type="ECO:0000256" key="10">
    <source>
        <dbReference type="ARBA" id="ARBA00024209"/>
    </source>
</evidence>
<evidence type="ECO:0000313" key="14">
    <source>
        <dbReference type="EMBL" id="PKI34363.1"/>
    </source>
</evidence>
<organism evidence="14 15">
    <name type="scientific">Punica granatum</name>
    <name type="common">Pomegranate</name>
    <dbReference type="NCBI Taxonomy" id="22663"/>
    <lineage>
        <taxon>Eukaryota</taxon>
        <taxon>Viridiplantae</taxon>
        <taxon>Streptophyta</taxon>
        <taxon>Embryophyta</taxon>
        <taxon>Tracheophyta</taxon>
        <taxon>Spermatophyta</taxon>
        <taxon>Magnoliopsida</taxon>
        <taxon>eudicotyledons</taxon>
        <taxon>Gunneridae</taxon>
        <taxon>Pentapetalae</taxon>
        <taxon>rosids</taxon>
        <taxon>malvids</taxon>
        <taxon>Myrtales</taxon>
        <taxon>Lythraceae</taxon>
        <taxon>Punica</taxon>
    </lineage>
</organism>
<dbReference type="PANTHER" id="PTHR46539">
    <property type="entry name" value="E3 UBIQUITIN-PROTEIN LIGASE ATL42"/>
    <property type="match status" value="1"/>
</dbReference>
<evidence type="ECO:0000256" key="9">
    <source>
        <dbReference type="ARBA" id="ARBA00023136"/>
    </source>
</evidence>
<evidence type="ECO:0000256" key="1">
    <source>
        <dbReference type="ARBA" id="ARBA00000900"/>
    </source>
</evidence>
<comment type="similarity">
    <text evidence="10">Belongs to the RING-type zinc finger family. ATL subfamily.</text>
</comment>
<keyword evidence="5" id="KW-0479">Metal-binding</keyword>
<evidence type="ECO:0000256" key="11">
    <source>
        <dbReference type="PROSITE-ProRule" id="PRU00175"/>
    </source>
</evidence>
<dbReference type="Pfam" id="PF13639">
    <property type="entry name" value="zf-RING_2"/>
    <property type="match status" value="1"/>
</dbReference>
<evidence type="ECO:0000256" key="12">
    <source>
        <dbReference type="SAM" id="Phobius"/>
    </source>
</evidence>
<feature type="transmembrane region" description="Helical" evidence="12">
    <location>
        <begin position="6"/>
        <end position="29"/>
    </location>
</feature>
<dbReference type="GO" id="GO:0008270">
    <property type="term" value="F:zinc ion binding"/>
    <property type="evidence" value="ECO:0007669"/>
    <property type="project" value="UniProtKB-KW"/>
</dbReference>
<feature type="domain" description="RING-type" evidence="13">
    <location>
        <begin position="81"/>
        <end position="123"/>
    </location>
</feature>
<evidence type="ECO:0000256" key="7">
    <source>
        <dbReference type="ARBA" id="ARBA00022833"/>
    </source>
</evidence>
<dbReference type="GO" id="GO:0061630">
    <property type="term" value="F:ubiquitin protein ligase activity"/>
    <property type="evidence" value="ECO:0007669"/>
    <property type="project" value="UniProtKB-EC"/>
</dbReference>
<dbReference type="Proteomes" id="UP000233551">
    <property type="component" value="Unassembled WGS sequence"/>
</dbReference>
<dbReference type="SUPFAM" id="SSF57850">
    <property type="entry name" value="RING/U-box"/>
    <property type="match status" value="1"/>
</dbReference>
<dbReference type="EMBL" id="PGOL01005973">
    <property type="protein sequence ID" value="PKI34363.1"/>
    <property type="molecule type" value="Genomic_DNA"/>
</dbReference>
<accession>A0A2I0HRZ4</accession>
<evidence type="ECO:0000256" key="2">
    <source>
        <dbReference type="ARBA" id="ARBA00004370"/>
    </source>
</evidence>
<comment type="subcellular location">
    <subcellularLocation>
        <location evidence="2">Membrane</location>
    </subcellularLocation>
</comment>
<dbReference type="Gene3D" id="3.30.40.10">
    <property type="entry name" value="Zinc/RING finger domain, C3HC4 (zinc finger)"/>
    <property type="match status" value="1"/>
</dbReference>
<evidence type="ECO:0000256" key="6">
    <source>
        <dbReference type="ARBA" id="ARBA00022771"/>
    </source>
</evidence>
<keyword evidence="4 12" id="KW-0812">Transmembrane</keyword>
<dbReference type="AlphaFoldDB" id="A0A2I0HRZ4"/>
<keyword evidence="7" id="KW-0862">Zinc</keyword>
<dbReference type="InterPro" id="IPR001841">
    <property type="entry name" value="Znf_RING"/>
</dbReference>
<keyword evidence="6 11" id="KW-0863">Zinc-finger</keyword>
<dbReference type="PROSITE" id="PS50089">
    <property type="entry name" value="ZF_RING_2"/>
    <property type="match status" value="1"/>
</dbReference>
<evidence type="ECO:0000259" key="13">
    <source>
        <dbReference type="PROSITE" id="PS50089"/>
    </source>
</evidence>
<evidence type="ECO:0000256" key="5">
    <source>
        <dbReference type="ARBA" id="ARBA00022723"/>
    </source>
</evidence>
<comment type="caution">
    <text evidence="14">The sequence shown here is derived from an EMBL/GenBank/DDBJ whole genome shotgun (WGS) entry which is preliminary data.</text>
</comment>
<name>A0A2I0HRZ4_PUNGR</name>